<organism evidence="2 3">
    <name type="scientific">Dissostichus mawsoni</name>
    <name type="common">Antarctic cod</name>
    <dbReference type="NCBI Taxonomy" id="36200"/>
    <lineage>
        <taxon>Eukaryota</taxon>
        <taxon>Metazoa</taxon>
        <taxon>Chordata</taxon>
        <taxon>Craniata</taxon>
        <taxon>Vertebrata</taxon>
        <taxon>Euteleostomi</taxon>
        <taxon>Actinopterygii</taxon>
        <taxon>Neopterygii</taxon>
        <taxon>Teleostei</taxon>
        <taxon>Neoteleostei</taxon>
        <taxon>Acanthomorphata</taxon>
        <taxon>Eupercaria</taxon>
        <taxon>Perciformes</taxon>
        <taxon>Notothenioidei</taxon>
        <taxon>Nototheniidae</taxon>
        <taxon>Dissostichus</taxon>
    </lineage>
</organism>
<evidence type="ECO:0000313" key="3">
    <source>
        <dbReference type="Proteomes" id="UP000518266"/>
    </source>
</evidence>
<evidence type="ECO:0000256" key="1">
    <source>
        <dbReference type="SAM" id="MobiDB-lite"/>
    </source>
</evidence>
<sequence length="94" mass="10345">MKMGCSPGEHGTLSRAPLVGYEEGYDEEEDERDEGEYVGRRNDGDALFSVESPSLLALLARAREIEVCFTDIPEVTGQLTDKSSGHQVRQRADA</sequence>
<gene>
    <name evidence="2" type="ORF">F7725_025161</name>
</gene>
<proteinExistence type="predicted"/>
<feature type="compositionally biased region" description="Acidic residues" evidence="1">
    <location>
        <begin position="23"/>
        <end position="34"/>
    </location>
</feature>
<comment type="caution">
    <text evidence="2">The sequence shown here is derived from an EMBL/GenBank/DDBJ whole genome shotgun (WGS) entry which is preliminary data.</text>
</comment>
<keyword evidence="3" id="KW-1185">Reference proteome</keyword>
<name>A0A7J5XBG6_DISMA</name>
<accession>A0A7J5XBG6</accession>
<feature type="region of interest" description="Disordered" evidence="1">
    <location>
        <begin position="1"/>
        <end position="40"/>
    </location>
</feature>
<dbReference type="AlphaFoldDB" id="A0A7J5XBG6"/>
<reference evidence="2 3" key="1">
    <citation type="submission" date="2020-03" db="EMBL/GenBank/DDBJ databases">
        <title>Dissostichus mawsoni Genome sequencing and assembly.</title>
        <authorList>
            <person name="Park H."/>
        </authorList>
    </citation>
    <scope>NUCLEOTIDE SEQUENCE [LARGE SCALE GENOMIC DNA]</scope>
    <source>
        <strain evidence="2">DM0001</strain>
        <tissue evidence="2">Muscle</tissue>
    </source>
</reference>
<protein>
    <submittedName>
        <fullName evidence="2">Uncharacterized protein</fullName>
    </submittedName>
</protein>
<dbReference type="EMBL" id="JAAKFY010000026">
    <property type="protein sequence ID" value="KAF3833957.1"/>
    <property type="molecule type" value="Genomic_DNA"/>
</dbReference>
<evidence type="ECO:0000313" key="2">
    <source>
        <dbReference type="EMBL" id="KAF3833957.1"/>
    </source>
</evidence>
<dbReference type="Proteomes" id="UP000518266">
    <property type="component" value="Unassembled WGS sequence"/>
</dbReference>